<keyword evidence="6 11" id="KW-0805">Transcription regulation</keyword>
<evidence type="ECO:0000313" key="15">
    <source>
        <dbReference type="WBParaSite" id="SMUV_0001036101-mRNA-1"/>
    </source>
</evidence>
<evidence type="ECO:0000259" key="12">
    <source>
        <dbReference type="PROSITE" id="PS51030"/>
    </source>
</evidence>
<dbReference type="InterPro" id="IPR035500">
    <property type="entry name" value="NHR-like_dom_sf"/>
</dbReference>
<feature type="domain" description="Nuclear receptor" evidence="12">
    <location>
        <begin position="5"/>
        <end position="80"/>
    </location>
</feature>
<dbReference type="InterPro" id="IPR000536">
    <property type="entry name" value="Nucl_hrmn_rcpt_lig-bd"/>
</dbReference>
<dbReference type="PANTHER" id="PTHR47630:SF1">
    <property type="entry name" value="NUCLEAR HORMONE RECEPTOR FAMILY MEMBER NHR-4"/>
    <property type="match status" value="1"/>
</dbReference>
<dbReference type="WBParaSite" id="SMUV_0001036101-mRNA-1">
    <property type="protein sequence ID" value="SMUV_0001036101-mRNA-1"/>
    <property type="gene ID" value="SMUV_0001036101"/>
</dbReference>
<dbReference type="GO" id="GO:0005634">
    <property type="term" value="C:nucleus"/>
    <property type="evidence" value="ECO:0007669"/>
    <property type="project" value="UniProtKB-SubCell"/>
</dbReference>
<dbReference type="PROSITE" id="PS51030">
    <property type="entry name" value="NUCLEAR_REC_DBD_2"/>
    <property type="match status" value="1"/>
</dbReference>
<dbReference type="CDD" id="cd06960">
    <property type="entry name" value="NR_DBD_HNF4A"/>
    <property type="match status" value="1"/>
</dbReference>
<evidence type="ECO:0000256" key="7">
    <source>
        <dbReference type="ARBA" id="ARBA00023125"/>
    </source>
</evidence>
<name>A0A0N5AZD7_9BILA</name>
<dbReference type="SUPFAM" id="SSF48508">
    <property type="entry name" value="Nuclear receptor ligand-binding domain"/>
    <property type="match status" value="1"/>
</dbReference>
<dbReference type="GO" id="GO:0000978">
    <property type="term" value="F:RNA polymerase II cis-regulatory region sequence-specific DNA binding"/>
    <property type="evidence" value="ECO:0007669"/>
    <property type="project" value="InterPro"/>
</dbReference>
<keyword evidence="8 11" id="KW-0804">Transcription</keyword>
<dbReference type="GO" id="GO:0003700">
    <property type="term" value="F:DNA-binding transcription factor activity"/>
    <property type="evidence" value="ECO:0007669"/>
    <property type="project" value="InterPro"/>
</dbReference>
<dbReference type="PROSITE" id="PS00031">
    <property type="entry name" value="NUCLEAR_REC_DBD_1"/>
    <property type="match status" value="1"/>
</dbReference>
<comment type="similarity">
    <text evidence="2 11">Belongs to the nuclear hormone receptor family.</text>
</comment>
<keyword evidence="7 11" id="KW-0238">DNA-binding</keyword>
<accession>A0A0N5AZD7</accession>
<feature type="domain" description="NR LBD" evidence="13">
    <location>
        <begin position="162"/>
        <end position="362"/>
    </location>
</feature>
<dbReference type="InterPro" id="IPR049636">
    <property type="entry name" value="HNF4-like_DBD"/>
</dbReference>
<reference evidence="15" key="1">
    <citation type="submission" date="2017-02" db="UniProtKB">
        <authorList>
            <consortium name="WormBaseParasite"/>
        </authorList>
    </citation>
    <scope>IDENTIFICATION</scope>
</reference>
<evidence type="ECO:0000256" key="9">
    <source>
        <dbReference type="ARBA" id="ARBA00023170"/>
    </source>
</evidence>
<evidence type="ECO:0000256" key="10">
    <source>
        <dbReference type="ARBA" id="ARBA00023242"/>
    </source>
</evidence>
<keyword evidence="4 11" id="KW-0863">Zinc-finger</keyword>
<protein>
    <submittedName>
        <fullName evidence="15">Nuclear receptor domain-containing protein</fullName>
    </submittedName>
</protein>
<proteinExistence type="inferred from homology"/>
<keyword evidence="5 11" id="KW-0862">Zinc</keyword>
<keyword evidence="14" id="KW-1185">Reference proteome</keyword>
<keyword evidence="9 11" id="KW-0675">Receptor</keyword>
<dbReference type="InterPro" id="IPR052499">
    <property type="entry name" value="C.elegans_NHRs"/>
</dbReference>
<evidence type="ECO:0000256" key="11">
    <source>
        <dbReference type="RuleBase" id="RU004334"/>
    </source>
</evidence>
<evidence type="ECO:0000256" key="8">
    <source>
        <dbReference type="ARBA" id="ARBA00023163"/>
    </source>
</evidence>
<dbReference type="Proteomes" id="UP000046393">
    <property type="component" value="Unplaced"/>
</dbReference>
<dbReference type="SUPFAM" id="SSF57716">
    <property type="entry name" value="Glucocorticoid receptor-like (DNA-binding domain)"/>
    <property type="match status" value="1"/>
</dbReference>
<dbReference type="Pfam" id="PF00105">
    <property type="entry name" value="zf-C4"/>
    <property type="match status" value="1"/>
</dbReference>
<organism evidence="14 15">
    <name type="scientific">Syphacia muris</name>
    <dbReference type="NCBI Taxonomy" id="451379"/>
    <lineage>
        <taxon>Eukaryota</taxon>
        <taxon>Metazoa</taxon>
        <taxon>Ecdysozoa</taxon>
        <taxon>Nematoda</taxon>
        <taxon>Chromadorea</taxon>
        <taxon>Rhabditida</taxon>
        <taxon>Spirurina</taxon>
        <taxon>Oxyuridomorpha</taxon>
        <taxon>Oxyuroidea</taxon>
        <taxon>Oxyuridae</taxon>
        <taxon>Syphacia</taxon>
    </lineage>
</organism>
<evidence type="ECO:0000256" key="4">
    <source>
        <dbReference type="ARBA" id="ARBA00022771"/>
    </source>
</evidence>
<dbReference type="InterPro" id="IPR013088">
    <property type="entry name" value="Znf_NHR/GATA"/>
</dbReference>
<evidence type="ECO:0000256" key="3">
    <source>
        <dbReference type="ARBA" id="ARBA00022723"/>
    </source>
</evidence>
<evidence type="ECO:0000259" key="13">
    <source>
        <dbReference type="PROSITE" id="PS51843"/>
    </source>
</evidence>
<keyword evidence="3 11" id="KW-0479">Metal-binding</keyword>
<dbReference type="Gene3D" id="3.30.50.10">
    <property type="entry name" value="Erythroid Transcription Factor GATA-1, subunit A"/>
    <property type="match status" value="1"/>
</dbReference>
<evidence type="ECO:0000313" key="14">
    <source>
        <dbReference type="Proteomes" id="UP000046393"/>
    </source>
</evidence>
<dbReference type="InterPro" id="IPR001628">
    <property type="entry name" value="Znf_hrmn_rcpt"/>
</dbReference>
<dbReference type="GO" id="GO:0008270">
    <property type="term" value="F:zinc ion binding"/>
    <property type="evidence" value="ECO:0007669"/>
    <property type="project" value="UniProtKB-KW"/>
</dbReference>
<dbReference type="SMART" id="SM00399">
    <property type="entry name" value="ZnF_C4"/>
    <property type="match status" value="1"/>
</dbReference>
<comment type="subcellular location">
    <subcellularLocation>
        <location evidence="1 11">Nucleus</location>
    </subcellularLocation>
</comment>
<dbReference type="AlphaFoldDB" id="A0A0N5AZD7"/>
<dbReference type="Gene3D" id="1.10.565.10">
    <property type="entry name" value="Retinoid X Receptor"/>
    <property type="match status" value="1"/>
</dbReference>
<dbReference type="PRINTS" id="PR00047">
    <property type="entry name" value="STROIDFINGER"/>
</dbReference>
<evidence type="ECO:0000256" key="6">
    <source>
        <dbReference type="ARBA" id="ARBA00023015"/>
    </source>
</evidence>
<dbReference type="PROSITE" id="PS51843">
    <property type="entry name" value="NR_LBD"/>
    <property type="match status" value="1"/>
</dbReference>
<evidence type="ECO:0000256" key="5">
    <source>
        <dbReference type="ARBA" id="ARBA00022833"/>
    </source>
</evidence>
<evidence type="ECO:0000256" key="1">
    <source>
        <dbReference type="ARBA" id="ARBA00004123"/>
    </source>
</evidence>
<dbReference type="SMART" id="SM00430">
    <property type="entry name" value="HOLI"/>
    <property type="match status" value="1"/>
</dbReference>
<sequence>MMKKPLYCSVCGDVAKGKHYGISACNGCKGFFRRSIWRRRQYRCRFDGKCEVNKAHRVLCKFCRLKKCLDVGMNPRAVQNDRDNNCKSSLKLYTKQHSRCSSTAQTTLSFADYSMQQDIRAKQLITGSETFLGYTNDDFIPYMLQKIDSEVWCLSQSDDTEPELSSSPSAVDFEIAFRRPTLVSRRYPIQFGGRQIAKLSDVSDDWRRHFVFYLDFLHRLDDFKLLDEEDQISLARCRLVSHGWLMHAYYTMLANTVGIVYVNNRYHPRDGIVCGDYRIDSLYGESLDKMMINVVLPMRELQMDNNEYLLLRTINIFSEVTVESKAVSDTFKKGGMGIYSRKIIIIIVTSSIRISVLCLLCI</sequence>
<dbReference type="STRING" id="451379.A0A0N5AZD7"/>
<dbReference type="FunFam" id="3.30.50.10:FF:000030">
    <property type="entry name" value="Nuclear Hormone Receptor family"/>
    <property type="match status" value="1"/>
</dbReference>
<dbReference type="PANTHER" id="PTHR47630">
    <property type="entry name" value="NUCLEAR HORMONE RECEPTOR FAMILY-RELATED-RELATED"/>
    <property type="match status" value="1"/>
</dbReference>
<keyword evidence="10 11" id="KW-0539">Nucleus</keyword>
<dbReference type="Pfam" id="PF00104">
    <property type="entry name" value="Hormone_recep"/>
    <property type="match status" value="1"/>
</dbReference>
<evidence type="ECO:0000256" key="2">
    <source>
        <dbReference type="ARBA" id="ARBA00005993"/>
    </source>
</evidence>